<keyword evidence="6" id="KW-0378">Hydrolase</keyword>
<dbReference type="PROSITE" id="PS51643">
    <property type="entry name" value="HD_CAS3"/>
    <property type="match status" value="1"/>
</dbReference>
<feature type="domain" description="HD Cas3-type" evidence="11">
    <location>
        <begin position="11"/>
        <end position="184"/>
    </location>
</feature>
<dbReference type="SMART" id="SM00490">
    <property type="entry name" value="HELICc"/>
    <property type="match status" value="1"/>
</dbReference>
<organism evidence="12 13">
    <name type="scientific">Acanthopleuribacter pedis</name>
    <dbReference type="NCBI Taxonomy" id="442870"/>
    <lineage>
        <taxon>Bacteria</taxon>
        <taxon>Pseudomonadati</taxon>
        <taxon>Acidobacteriota</taxon>
        <taxon>Holophagae</taxon>
        <taxon>Acanthopleuribacterales</taxon>
        <taxon>Acanthopleuribacteraceae</taxon>
        <taxon>Acanthopleuribacter</taxon>
    </lineage>
</organism>
<evidence type="ECO:0000256" key="1">
    <source>
        <dbReference type="ARBA" id="ARBA00006847"/>
    </source>
</evidence>
<dbReference type="InterPro" id="IPR001650">
    <property type="entry name" value="Helicase_C-like"/>
</dbReference>
<dbReference type="Pfam" id="PF00270">
    <property type="entry name" value="DEAD"/>
    <property type="match status" value="1"/>
</dbReference>
<dbReference type="GO" id="GO:0016787">
    <property type="term" value="F:hydrolase activity"/>
    <property type="evidence" value="ECO:0007669"/>
    <property type="project" value="UniProtKB-KW"/>
</dbReference>
<dbReference type="Pfam" id="PF18019">
    <property type="entry name" value="Cas3_HD"/>
    <property type="match status" value="1"/>
</dbReference>
<evidence type="ECO:0000256" key="2">
    <source>
        <dbReference type="ARBA" id="ARBA00009046"/>
    </source>
</evidence>
<dbReference type="RefSeq" id="WP_207858310.1">
    <property type="nucleotide sequence ID" value="NZ_JAFREP010000006.1"/>
</dbReference>
<evidence type="ECO:0000313" key="12">
    <source>
        <dbReference type="EMBL" id="MBO1318509.1"/>
    </source>
</evidence>
<protein>
    <submittedName>
        <fullName evidence="12">CRISPR-associated helicase Cas3</fullName>
    </submittedName>
</protein>
<keyword evidence="8" id="KW-0067">ATP-binding</keyword>
<accession>A0A8J7U383</accession>
<gene>
    <name evidence="12" type="primary">cas3</name>
    <name evidence="12" type="ORF">J3U88_08575</name>
</gene>
<keyword evidence="3" id="KW-0540">Nuclease</keyword>
<dbReference type="GO" id="GO:0004518">
    <property type="term" value="F:nuclease activity"/>
    <property type="evidence" value="ECO:0007669"/>
    <property type="project" value="UniProtKB-KW"/>
</dbReference>
<evidence type="ECO:0000256" key="5">
    <source>
        <dbReference type="ARBA" id="ARBA00022741"/>
    </source>
</evidence>
<evidence type="ECO:0000256" key="8">
    <source>
        <dbReference type="ARBA" id="ARBA00022840"/>
    </source>
</evidence>
<comment type="similarity">
    <text evidence="2">In the central section; belongs to the CRISPR-associated helicase Cas3 family.</text>
</comment>
<feature type="domain" description="Helicase ATP-binding" evidence="10">
    <location>
        <begin position="296"/>
        <end position="492"/>
    </location>
</feature>
<evidence type="ECO:0000256" key="9">
    <source>
        <dbReference type="ARBA" id="ARBA00023118"/>
    </source>
</evidence>
<proteinExistence type="inferred from homology"/>
<dbReference type="Proteomes" id="UP000664417">
    <property type="component" value="Unassembled WGS sequence"/>
</dbReference>
<dbReference type="InterPro" id="IPR006483">
    <property type="entry name" value="CRISPR-assoc_Cas3_HD"/>
</dbReference>
<comment type="similarity">
    <text evidence="1">In the N-terminal section; belongs to the CRISPR-associated nuclease Cas3-HD family.</text>
</comment>
<dbReference type="GO" id="GO:0046872">
    <property type="term" value="F:metal ion binding"/>
    <property type="evidence" value="ECO:0007669"/>
    <property type="project" value="UniProtKB-KW"/>
</dbReference>
<dbReference type="GO" id="GO:0005524">
    <property type="term" value="F:ATP binding"/>
    <property type="evidence" value="ECO:0007669"/>
    <property type="project" value="UniProtKB-KW"/>
</dbReference>
<dbReference type="GO" id="GO:0004386">
    <property type="term" value="F:helicase activity"/>
    <property type="evidence" value="ECO:0007669"/>
    <property type="project" value="UniProtKB-KW"/>
</dbReference>
<sequence>MSSSDYPFRLQSHPGKLLVTHLTQVLANGDTYLARRNLPQPLHHALRLALVLHDLGKATPFFQGYLAAAAAGNGDAAQAELGYLKNHARLSALWAWRFACDQWHDTHPLPWLIYHAVLKHHGHLGNLKELVLHPPHLDPRPFSHDGKRHQLENLGDRLMLMSAHLDYTEFAAILRANGITVDRFDHHHFGALCELFHGRKRRPRGKKWAGVAAAIQQANQQQPLHLFFEQSLIFSVLLTCDKGECIFDGPIYHADNPKFPADLIDRYKAIAFAGAAGRLNQLREQVYREVGAAVDTVDLNQQRFYSINLPTGMGKTLCVLNAAVRLLQREPSLRKIVYCLPFTSVIDQLGGIARDILTKLDLPDHSANLALLHHLAELHYRDASDDHEFDNYQGEFLIQQLEANLTLTTFYQLLHGILTHRNRDIRKFSALADSVIILDEVQSIPVTYWALVRQVFTLVAERLNCVFVLVTATMPMIFEAAEGQIQELVSDPRAVYQALNRITLDCALLKKPFALSQDEGGLVPVAGDREFCDFLAAEIAQHAAAGILVIVNTRAVARVIYREIKARFPERELVFLSGDVTPHDRLARITAVKKAAGANLVIISTQLVEAGVDIDLGRVYRQRAPLDAVFQAAGRCNRNNGNQGRVILFRLRGQTPTGTTRDLGEIIYGDVAMQATQQVLATHKSLQESAFFDCAQTYFATVKAGVSNKETRDLCDALKCLDYAAAFRDGKRRDHNQPIQPFRLIEEQDTQSFLVLQNDEARRRYAEYQALSDSDGNKHDIAMQHKIILRALAPYTLSVYRRRNASDATQTFFDIVYPAEADAVGATDYVYDAELGLVIQHDACF</sequence>
<dbReference type="InterPro" id="IPR014001">
    <property type="entry name" value="Helicase_ATP-bd"/>
</dbReference>
<dbReference type="NCBIfam" id="TIGR01587">
    <property type="entry name" value="cas3_core"/>
    <property type="match status" value="1"/>
</dbReference>
<evidence type="ECO:0000256" key="3">
    <source>
        <dbReference type="ARBA" id="ARBA00022722"/>
    </source>
</evidence>
<dbReference type="GO" id="GO:0003676">
    <property type="term" value="F:nucleic acid binding"/>
    <property type="evidence" value="ECO:0007669"/>
    <property type="project" value="InterPro"/>
</dbReference>
<dbReference type="Gene3D" id="3.40.50.300">
    <property type="entry name" value="P-loop containing nucleotide triphosphate hydrolases"/>
    <property type="match status" value="2"/>
</dbReference>
<reference evidence="12" key="1">
    <citation type="submission" date="2021-03" db="EMBL/GenBank/DDBJ databases">
        <authorList>
            <person name="Wang G."/>
        </authorList>
    </citation>
    <scope>NUCLEOTIDE SEQUENCE</scope>
    <source>
        <strain evidence="12">KCTC 12899</strain>
    </source>
</reference>
<evidence type="ECO:0000313" key="13">
    <source>
        <dbReference type="Proteomes" id="UP000664417"/>
    </source>
</evidence>
<dbReference type="InterPro" id="IPR011545">
    <property type="entry name" value="DEAD/DEAH_box_helicase_dom"/>
</dbReference>
<dbReference type="AlphaFoldDB" id="A0A8J7U383"/>
<dbReference type="PROSITE" id="PS51192">
    <property type="entry name" value="HELICASE_ATP_BIND_1"/>
    <property type="match status" value="1"/>
</dbReference>
<keyword evidence="13" id="KW-1185">Reference proteome</keyword>
<dbReference type="GO" id="GO:0051607">
    <property type="term" value="P:defense response to virus"/>
    <property type="evidence" value="ECO:0007669"/>
    <property type="project" value="UniProtKB-KW"/>
</dbReference>
<dbReference type="CDD" id="cd09641">
    <property type="entry name" value="Cas3''_I"/>
    <property type="match status" value="1"/>
</dbReference>
<name>A0A8J7U383_9BACT</name>
<dbReference type="InterPro" id="IPR038257">
    <property type="entry name" value="CRISPR-assoc_Cas3_HD_sf"/>
</dbReference>
<dbReference type="SUPFAM" id="SSF52540">
    <property type="entry name" value="P-loop containing nucleoside triphosphate hydrolases"/>
    <property type="match status" value="1"/>
</dbReference>
<dbReference type="InterPro" id="IPR054712">
    <property type="entry name" value="Cas3-like_dom"/>
</dbReference>
<dbReference type="InterPro" id="IPR006474">
    <property type="entry name" value="Helicase_Cas3_CRISPR-ass_core"/>
</dbReference>
<comment type="caution">
    <text evidence="12">The sequence shown here is derived from an EMBL/GenBank/DDBJ whole genome shotgun (WGS) entry which is preliminary data.</text>
</comment>
<dbReference type="Gene3D" id="1.10.3210.30">
    <property type="match status" value="1"/>
</dbReference>
<dbReference type="Pfam" id="PF22590">
    <property type="entry name" value="Cas3-like_C_2"/>
    <property type="match status" value="1"/>
</dbReference>
<evidence type="ECO:0000256" key="4">
    <source>
        <dbReference type="ARBA" id="ARBA00022723"/>
    </source>
</evidence>
<evidence type="ECO:0000256" key="6">
    <source>
        <dbReference type="ARBA" id="ARBA00022801"/>
    </source>
</evidence>
<evidence type="ECO:0000259" key="10">
    <source>
        <dbReference type="PROSITE" id="PS51192"/>
    </source>
</evidence>
<dbReference type="InterPro" id="IPR027417">
    <property type="entry name" value="P-loop_NTPase"/>
</dbReference>
<evidence type="ECO:0000256" key="7">
    <source>
        <dbReference type="ARBA" id="ARBA00022806"/>
    </source>
</evidence>
<keyword evidence="5" id="KW-0547">Nucleotide-binding</keyword>
<dbReference type="NCBIfam" id="TIGR01596">
    <property type="entry name" value="cas3_HD"/>
    <property type="match status" value="1"/>
</dbReference>
<evidence type="ECO:0000259" key="11">
    <source>
        <dbReference type="PROSITE" id="PS51643"/>
    </source>
</evidence>
<keyword evidence="7" id="KW-0347">Helicase</keyword>
<dbReference type="EMBL" id="JAFREP010000006">
    <property type="protein sequence ID" value="MBO1318509.1"/>
    <property type="molecule type" value="Genomic_DNA"/>
</dbReference>
<keyword evidence="9" id="KW-0051">Antiviral defense</keyword>
<keyword evidence="4" id="KW-0479">Metal-binding</keyword>
<dbReference type="CDD" id="cd17930">
    <property type="entry name" value="DEXHc_cas3"/>
    <property type="match status" value="1"/>
</dbReference>